<dbReference type="EMBL" id="JTHE02000003">
    <property type="protein sequence ID" value="NEV67634.1"/>
    <property type="molecule type" value="Genomic_DNA"/>
</dbReference>
<organism evidence="2">
    <name type="scientific">Lyngbya confervoides BDU141951</name>
    <dbReference type="NCBI Taxonomy" id="1574623"/>
    <lineage>
        <taxon>Bacteria</taxon>
        <taxon>Bacillati</taxon>
        <taxon>Cyanobacteriota</taxon>
        <taxon>Cyanophyceae</taxon>
        <taxon>Oscillatoriophycideae</taxon>
        <taxon>Oscillatoriales</taxon>
        <taxon>Microcoleaceae</taxon>
        <taxon>Lyngbya</taxon>
    </lineage>
</organism>
<name>A0A8T6QQT1_9CYAN</name>
<protein>
    <submittedName>
        <fullName evidence="2">Uncharacterized protein</fullName>
    </submittedName>
</protein>
<evidence type="ECO:0000256" key="1">
    <source>
        <dbReference type="SAM" id="Phobius"/>
    </source>
</evidence>
<evidence type="ECO:0000313" key="2">
    <source>
        <dbReference type="EMBL" id="NEV67634.1"/>
    </source>
</evidence>
<keyword evidence="1" id="KW-0472">Membrane</keyword>
<keyword evidence="1" id="KW-1133">Transmembrane helix</keyword>
<reference evidence="2" key="1">
    <citation type="submission" date="2014-11" db="EMBL/GenBank/DDBJ databases">
        <authorList>
            <person name="Malar M.C."/>
            <person name="Sen D."/>
            <person name="Tripathy S."/>
        </authorList>
    </citation>
    <scope>NUCLEOTIDE SEQUENCE</scope>
    <source>
        <strain evidence="2">BDU141951</strain>
    </source>
</reference>
<reference evidence="2" key="2">
    <citation type="journal article" date="2015" name="Genome Announc.">
        <title>Draft Genome Sequence of Filamentous Marine Cyanobacterium Lyngbya confervoides Strain BDU141951.</title>
        <authorList>
            <person name="Chandrababunaidu M.M."/>
            <person name="Sen D."/>
            <person name="Tripathy S."/>
        </authorList>
    </citation>
    <scope>NUCLEOTIDE SEQUENCE</scope>
    <source>
        <strain evidence="2">BDU141951</strain>
    </source>
</reference>
<gene>
    <name evidence="2" type="ORF">QQ91_010940</name>
</gene>
<proteinExistence type="predicted"/>
<dbReference type="AlphaFoldDB" id="A0A8T6QQT1"/>
<reference evidence="2" key="3">
    <citation type="submission" date="2020-02" db="EMBL/GenBank/DDBJ databases">
        <authorList>
            <person name="Sarangi A.N."/>
            <person name="Ghosh S."/>
            <person name="Mukherjee M."/>
            <person name="Tripathy S."/>
        </authorList>
    </citation>
    <scope>NUCLEOTIDE SEQUENCE</scope>
    <source>
        <strain evidence="2">BDU141951</strain>
    </source>
</reference>
<sequence>MSTSLVQGLEIVAIVSMMAIVVSPILCWILPDRAGKLSGDAPTRQTV</sequence>
<keyword evidence="1" id="KW-0812">Transmembrane</keyword>
<accession>A0A8T6QQT1</accession>
<feature type="transmembrane region" description="Helical" evidence="1">
    <location>
        <begin position="12"/>
        <end position="30"/>
    </location>
</feature>
<comment type="caution">
    <text evidence="2">The sequence shown here is derived from an EMBL/GenBank/DDBJ whole genome shotgun (WGS) entry which is preliminary data.</text>
</comment>